<evidence type="ECO:0000313" key="12">
    <source>
        <dbReference type="EMBL" id="GAA2331578.1"/>
    </source>
</evidence>
<evidence type="ECO:0000259" key="11">
    <source>
        <dbReference type="Pfam" id="PF13473"/>
    </source>
</evidence>
<dbReference type="InterPro" id="IPR053377">
    <property type="entry name" value="Iron_uptake_EfeM/EfeO"/>
</dbReference>
<dbReference type="InterPro" id="IPR038352">
    <property type="entry name" value="Imelysin_sf"/>
</dbReference>
<name>A0ABP5SHW2_9ACTN</name>
<feature type="transmembrane region" description="Helical" evidence="9">
    <location>
        <begin position="6"/>
        <end position="27"/>
    </location>
</feature>
<keyword evidence="13" id="KW-1185">Reference proteome</keyword>
<evidence type="ECO:0000313" key="13">
    <source>
        <dbReference type="Proteomes" id="UP001501444"/>
    </source>
</evidence>
<evidence type="ECO:0000256" key="4">
    <source>
        <dbReference type="ARBA" id="ARBA00008333"/>
    </source>
</evidence>
<dbReference type="NCBIfam" id="NF041756">
    <property type="entry name" value="EfeU"/>
    <property type="match status" value="1"/>
</dbReference>
<feature type="domain" description="Imelysin-like" evidence="10">
    <location>
        <begin position="410"/>
        <end position="629"/>
    </location>
</feature>
<dbReference type="Pfam" id="PF13473">
    <property type="entry name" value="Cupredoxin_1"/>
    <property type="match status" value="1"/>
</dbReference>
<dbReference type="InterPro" id="IPR018976">
    <property type="entry name" value="Imelysin-like"/>
</dbReference>
<comment type="subcellular location">
    <subcellularLocation>
        <location evidence="1">Membrane</location>
        <topology evidence="1">Multi-pass membrane protein</topology>
    </subcellularLocation>
    <subcellularLocation>
        <location evidence="2">Periplasm</location>
    </subcellularLocation>
</comment>
<keyword evidence="7 9" id="KW-1133">Transmembrane helix</keyword>
<dbReference type="InterPro" id="IPR050894">
    <property type="entry name" value="EfeM/EfeO_iron_uptake"/>
</dbReference>
<organism evidence="12 13">
    <name type="scientific">Dactylosporangium salmoneum</name>
    <dbReference type="NCBI Taxonomy" id="53361"/>
    <lineage>
        <taxon>Bacteria</taxon>
        <taxon>Bacillati</taxon>
        <taxon>Actinomycetota</taxon>
        <taxon>Actinomycetes</taxon>
        <taxon>Micromonosporales</taxon>
        <taxon>Micromonosporaceae</taxon>
        <taxon>Dactylosporangium</taxon>
    </lineage>
</organism>
<feature type="transmembrane region" description="Helical" evidence="9">
    <location>
        <begin position="181"/>
        <end position="201"/>
    </location>
</feature>
<dbReference type="Pfam" id="PF09375">
    <property type="entry name" value="Peptidase_M75"/>
    <property type="match status" value="1"/>
</dbReference>
<proteinExistence type="inferred from homology"/>
<comment type="caution">
    <text evidence="12">The sequence shown here is derived from an EMBL/GenBank/DDBJ whole genome shotgun (WGS) entry which is preliminary data.</text>
</comment>
<evidence type="ECO:0000259" key="10">
    <source>
        <dbReference type="Pfam" id="PF09375"/>
    </source>
</evidence>
<feature type="transmembrane region" description="Helical" evidence="9">
    <location>
        <begin position="72"/>
        <end position="92"/>
    </location>
</feature>
<feature type="transmembrane region" description="Helical" evidence="9">
    <location>
        <begin position="113"/>
        <end position="141"/>
    </location>
</feature>
<dbReference type="Gene3D" id="1.20.1420.20">
    <property type="entry name" value="M75 peptidase, HXXE motif"/>
    <property type="match status" value="1"/>
</dbReference>
<comment type="similarity">
    <text evidence="3">Belongs to the EfeM/EfeO family.</text>
</comment>
<dbReference type="InterPro" id="IPR034981">
    <property type="entry name" value="Imelysin-like_EfeO/Algp7"/>
</dbReference>
<evidence type="ECO:0000256" key="8">
    <source>
        <dbReference type="ARBA" id="ARBA00023136"/>
    </source>
</evidence>
<dbReference type="NCBIfam" id="NF041757">
    <property type="entry name" value="EfeO"/>
    <property type="match status" value="1"/>
</dbReference>
<gene>
    <name evidence="12" type="ORF">GCM10010170_010200</name>
</gene>
<evidence type="ECO:0000256" key="9">
    <source>
        <dbReference type="SAM" id="Phobius"/>
    </source>
</evidence>
<evidence type="ECO:0008006" key="14">
    <source>
        <dbReference type="Google" id="ProtNLM"/>
    </source>
</evidence>
<protein>
    <recommendedName>
        <fullName evidence="14">Iron permease FTR1</fullName>
    </recommendedName>
</protein>
<dbReference type="Proteomes" id="UP001501444">
    <property type="component" value="Unassembled WGS sequence"/>
</dbReference>
<feature type="transmembrane region" description="Helical" evidence="9">
    <location>
        <begin position="244"/>
        <end position="264"/>
    </location>
</feature>
<dbReference type="InterPro" id="IPR028096">
    <property type="entry name" value="EfeO_Cupredoxin"/>
</dbReference>
<feature type="transmembrane region" description="Helical" evidence="9">
    <location>
        <begin position="39"/>
        <end position="66"/>
    </location>
</feature>
<sequence>MFFASLLIGLRDGLEASLVVAILVAFLTKAGRRDCLRYVWAGVGGAVVVSAAVGVLLTSAAAWLGAGTRLELFEAVTSLAAVVLVTWMIFWMRRTARTMRGELTGRLENAMRVGGWAVAAMAFFAVVREGVEMVLLVFAAAEGAGSAGAAPLAGMLTGVAAAVGLGWAVSTATARINLGRFFTWTGALLILVAAGILKYGVHGLQSAGVLPGGNRIAFDLGGLFDPTSWYATVLAGTVNLTPRASVLEIGAWLAFAMIMLALFFRPAHAPARPRTQAVAVLGAVAALASCGGPQQAPADTGSIAVTATDTECRLSADHAAAGPRVFDVHNQGSKVTEFYVYAPGDRIVGEVENVAPGLTRSLHVDLPAGAYTASCRPGMTGAGIRAAFTVSGPGSGTSNASSADPALAAAAATYQDYVRQQAAAFVEQTTAFVAAVKAGDRGKAQALYAAARAPYERIETVAESFGDLDPKIDARDGDLDPGAAWIGYHRIEQQLWNGGDLTAVAGVADQLLTDVTELRTRLGGVTLTALEIANGAKSLLDEVATKKVTGEEDRYSHTDLSDFAANVEGCRAAIAVLRPAYDAHLDDQFAAVDAELAKYRQGNGYAAYDTLQQVQVQRLAAVVNALAEKVSAVPAAIAHR</sequence>
<evidence type="ECO:0000256" key="2">
    <source>
        <dbReference type="ARBA" id="ARBA00004418"/>
    </source>
</evidence>
<feature type="transmembrane region" description="Helical" evidence="9">
    <location>
        <begin position="147"/>
        <end position="169"/>
    </location>
</feature>
<comment type="similarity">
    <text evidence="4">Belongs to the oxidase-dependent Fe transporter (OFeT) (TC 9.A.10.1) family.</text>
</comment>
<evidence type="ECO:0000256" key="5">
    <source>
        <dbReference type="ARBA" id="ARBA00022692"/>
    </source>
</evidence>
<keyword evidence="8 9" id="KW-0472">Membrane</keyword>
<accession>A0ABP5SHW2</accession>
<feature type="domain" description="EfeO-type cupredoxin-like" evidence="11">
    <location>
        <begin position="283"/>
        <end position="380"/>
    </location>
</feature>
<evidence type="ECO:0000256" key="6">
    <source>
        <dbReference type="ARBA" id="ARBA00022729"/>
    </source>
</evidence>
<evidence type="ECO:0000256" key="1">
    <source>
        <dbReference type="ARBA" id="ARBA00004141"/>
    </source>
</evidence>
<dbReference type="PANTHER" id="PTHR39192">
    <property type="entry name" value="IRON UPTAKE SYSTEM COMPONENT EFEO"/>
    <property type="match status" value="1"/>
</dbReference>
<evidence type="ECO:0000256" key="7">
    <source>
        <dbReference type="ARBA" id="ARBA00022989"/>
    </source>
</evidence>
<dbReference type="PANTHER" id="PTHR39192:SF1">
    <property type="entry name" value="IRON UPTAKE SYSTEM COMPONENT EFEO"/>
    <property type="match status" value="1"/>
</dbReference>
<keyword evidence="6" id="KW-0732">Signal</keyword>
<dbReference type="EMBL" id="BAAARV010000006">
    <property type="protein sequence ID" value="GAA2331578.1"/>
    <property type="molecule type" value="Genomic_DNA"/>
</dbReference>
<dbReference type="RefSeq" id="WP_344611042.1">
    <property type="nucleotide sequence ID" value="NZ_BAAARV010000006.1"/>
</dbReference>
<dbReference type="CDD" id="cd14656">
    <property type="entry name" value="Imelysin-like_EfeO"/>
    <property type="match status" value="1"/>
</dbReference>
<dbReference type="InterPro" id="IPR004923">
    <property type="entry name" value="FTR1/Fip1/EfeU"/>
</dbReference>
<dbReference type="Pfam" id="PF03239">
    <property type="entry name" value="FTR1"/>
    <property type="match status" value="1"/>
</dbReference>
<evidence type="ECO:0000256" key="3">
    <source>
        <dbReference type="ARBA" id="ARBA00005989"/>
    </source>
</evidence>
<reference evidence="13" key="1">
    <citation type="journal article" date="2019" name="Int. J. Syst. Evol. Microbiol.">
        <title>The Global Catalogue of Microorganisms (GCM) 10K type strain sequencing project: providing services to taxonomists for standard genome sequencing and annotation.</title>
        <authorList>
            <consortium name="The Broad Institute Genomics Platform"/>
            <consortium name="The Broad Institute Genome Sequencing Center for Infectious Disease"/>
            <person name="Wu L."/>
            <person name="Ma J."/>
        </authorList>
    </citation>
    <scope>NUCLEOTIDE SEQUENCE [LARGE SCALE GENOMIC DNA]</scope>
    <source>
        <strain evidence="13">JCM 3272</strain>
    </source>
</reference>
<keyword evidence="5 9" id="KW-0812">Transmembrane</keyword>